<dbReference type="PANTHER" id="PTHR47331:SF1">
    <property type="entry name" value="GAG-LIKE PROTEIN"/>
    <property type="match status" value="1"/>
</dbReference>
<dbReference type="GO" id="GO:0071897">
    <property type="term" value="P:DNA biosynthetic process"/>
    <property type="evidence" value="ECO:0007669"/>
    <property type="project" value="UniProtKB-ARBA"/>
</dbReference>
<dbReference type="GeneID" id="103309518"/>
<dbReference type="Pfam" id="PF18701">
    <property type="entry name" value="DUF5641"/>
    <property type="match status" value="1"/>
</dbReference>
<name>A0A8R2B637_ACYPI</name>
<keyword evidence="4" id="KW-1185">Reference proteome</keyword>
<dbReference type="PROSITE" id="PS50994">
    <property type="entry name" value="INTEGRASE"/>
    <property type="match status" value="1"/>
</dbReference>
<dbReference type="Pfam" id="PF05380">
    <property type="entry name" value="Peptidase_A17"/>
    <property type="match status" value="1"/>
</dbReference>
<dbReference type="OrthoDB" id="6580640at2759"/>
<evidence type="ECO:0000313" key="3">
    <source>
        <dbReference type="EnsemblMetazoa" id="XP_008183343.1"/>
    </source>
</evidence>
<feature type="region of interest" description="Disordered" evidence="1">
    <location>
        <begin position="268"/>
        <end position="296"/>
    </location>
</feature>
<dbReference type="CDD" id="cd01644">
    <property type="entry name" value="RT_pepA17"/>
    <property type="match status" value="1"/>
</dbReference>
<evidence type="ECO:0000256" key="1">
    <source>
        <dbReference type="SAM" id="MobiDB-lite"/>
    </source>
</evidence>
<dbReference type="PANTHER" id="PTHR47331">
    <property type="entry name" value="PHD-TYPE DOMAIN-CONTAINING PROTEIN"/>
    <property type="match status" value="1"/>
</dbReference>
<dbReference type="Gene3D" id="3.30.420.10">
    <property type="entry name" value="Ribonuclease H-like superfamily/Ribonuclease H"/>
    <property type="match status" value="1"/>
</dbReference>
<dbReference type="InterPro" id="IPR036397">
    <property type="entry name" value="RNaseH_sf"/>
</dbReference>
<dbReference type="InterPro" id="IPR001584">
    <property type="entry name" value="Integrase_cat-core"/>
</dbReference>
<dbReference type="Proteomes" id="UP000007819">
    <property type="component" value="Chromosome A1"/>
</dbReference>
<dbReference type="Gene3D" id="3.10.10.10">
    <property type="entry name" value="HIV Type 1 Reverse Transcriptase, subunit A, domain 1"/>
    <property type="match status" value="1"/>
</dbReference>
<dbReference type="InterPro" id="IPR005312">
    <property type="entry name" value="DUF1759"/>
</dbReference>
<dbReference type="RefSeq" id="XP_008183343.1">
    <property type="nucleotide sequence ID" value="XM_008185121.1"/>
</dbReference>
<dbReference type="SUPFAM" id="SSF53098">
    <property type="entry name" value="Ribonuclease H-like"/>
    <property type="match status" value="1"/>
</dbReference>
<protein>
    <recommendedName>
        <fullName evidence="2">Integrase catalytic domain-containing protein</fullName>
    </recommendedName>
</protein>
<dbReference type="GO" id="GO:0003676">
    <property type="term" value="F:nucleic acid binding"/>
    <property type="evidence" value="ECO:0007669"/>
    <property type="project" value="InterPro"/>
</dbReference>
<dbReference type="InterPro" id="IPR012337">
    <property type="entry name" value="RNaseH-like_sf"/>
</dbReference>
<dbReference type="GO" id="GO:0042575">
    <property type="term" value="C:DNA polymerase complex"/>
    <property type="evidence" value="ECO:0007669"/>
    <property type="project" value="UniProtKB-ARBA"/>
</dbReference>
<dbReference type="InterPro" id="IPR043128">
    <property type="entry name" value="Rev_trsase/Diguanyl_cyclase"/>
</dbReference>
<accession>A0A8R2B637</accession>
<dbReference type="InterPro" id="IPR008042">
    <property type="entry name" value="Retrotrans_Pao"/>
</dbReference>
<dbReference type="Pfam" id="PF17921">
    <property type="entry name" value="Integrase_H2C2"/>
    <property type="match status" value="1"/>
</dbReference>
<dbReference type="SUPFAM" id="SSF56672">
    <property type="entry name" value="DNA/RNA polymerases"/>
    <property type="match status" value="1"/>
</dbReference>
<evidence type="ECO:0000259" key="2">
    <source>
        <dbReference type="PROSITE" id="PS50994"/>
    </source>
</evidence>
<proteinExistence type="predicted"/>
<organism evidence="3 4">
    <name type="scientific">Acyrthosiphon pisum</name>
    <name type="common">Pea aphid</name>
    <dbReference type="NCBI Taxonomy" id="7029"/>
    <lineage>
        <taxon>Eukaryota</taxon>
        <taxon>Metazoa</taxon>
        <taxon>Ecdysozoa</taxon>
        <taxon>Arthropoda</taxon>
        <taxon>Hexapoda</taxon>
        <taxon>Insecta</taxon>
        <taxon>Pterygota</taxon>
        <taxon>Neoptera</taxon>
        <taxon>Paraneoptera</taxon>
        <taxon>Hemiptera</taxon>
        <taxon>Sternorrhyncha</taxon>
        <taxon>Aphidomorpha</taxon>
        <taxon>Aphidoidea</taxon>
        <taxon>Aphididae</taxon>
        <taxon>Macrosiphini</taxon>
        <taxon>Acyrthosiphon</taxon>
    </lineage>
</organism>
<evidence type="ECO:0000313" key="4">
    <source>
        <dbReference type="Proteomes" id="UP000007819"/>
    </source>
</evidence>
<dbReference type="Pfam" id="PF03564">
    <property type="entry name" value="DUF1759"/>
    <property type="match status" value="1"/>
</dbReference>
<dbReference type="InterPro" id="IPR041588">
    <property type="entry name" value="Integrase_H2C2"/>
</dbReference>
<reference evidence="4" key="1">
    <citation type="submission" date="2010-06" db="EMBL/GenBank/DDBJ databases">
        <authorList>
            <person name="Jiang H."/>
            <person name="Abraham K."/>
            <person name="Ali S."/>
            <person name="Alsbrooks S.L."/>
            <person name="Anim B.N."/>
            <person name="Anosike U.S."/>
            <person name="Attaway T."/>
            <person name="Bandaranaike D.P."/>
            <person name="Battles P.K."/>
            <person name="Bell S.N."/>
            <person name="Bell A.V."/>
            <person name="Beltran B."/>
            <person name="Bickham C."/>
            <person name="Bustamante Y."/>
            <person name="Caleb T."/>
            <person name="Canada A."/>
            <person name="Cardenas V."/>
            <person name="Carter K."/>
            <person name="Chacko J."/>
            <person name="Chandrabose M.N."/>
            <person name="Chavez D."/>
            <person name="Chavez A."/>
            <person name="Chen L."/>
            <person name="Chu H.-S."/>
            <person name="Claassen K.J."/>
            <person name="Cockrell R."/>
            <person name="Collins M."/>
            <person name="Cooper J.A."/>
            <person name="Cree A."/>
            <person name="Curry S.M."/>
            <person name="Da Y."/>
            <person name="Dao M.D."/>
            <person name="Das B."/>
            <person name="Davila M.-L."/>
            <person name="Davy-Carroll L."/>
            <person name="Denson S."/>
            <person name="Dinh H."/>
            <person name="Ebong V.E."/>
            <person name="Edwards J.R."/>
            <person name="Egan A."/>
            <person name="El-Daye J."/>
            <person name="Escobedo L."/>
            <person name="Fernandez S."/>
            <person name="Fernando P.R."/>
            <person name="Flagg N."/>
            <person name="Forbes L.D."/>
            <person name="Fowler R.G."/>
            <person name="Fu Q."/>
            <person name="Gabisi R.A."/>
            <person name="Ganer J."/>
            <person name="Garbino Pronczuk A."/>
            <person name="Garcia R.M."/>
            <person name="Garner T."/>
            <person name="Garrett T.E."/>
            <person name="Gonzalez D.A."/>
            <person name="Hamid H."/>
            <person name="Hawkins E.S."/>
            <person name="Hirani K."/>
            <person name="Hogues M.E."/>
            <person name="Hollins B."/>
            <person name="Hsiao C.-H."/>
            <person name="Jabil R."/>
            <person name="James M.L."/>
            <person name="Jhangiani S.N."/>
            <person name="Johnson B."/>
            <person name="Johnson Q."/>
            <person name="Joshi V."/>
            <person name="Kalu J.B."/>
            <person name="Kam C."/>
            <person name="Kashfia A."/>
            <person name="Keebler J."/>
            <person name="Kisamo H."/>
            <person name="Kovar C.L."/>
            <person name="Lago L.A."/>
            <person name="Lai C.-Y."/>
            <person name="Laidlaw J."/>
            <person name="Lara F."/>
            <person name="Le T.-K."/>
            <person name="Lee S.L."/>
            <person name="Legall F.H."/>
            <person name="Lemon S.J."/>
            <person name="Lewis L.R."/>
            <person name="Li B."/>
            <person name="Liu Y."/>
            <person name="Liu Y.-S."/>
            <person name="Lopez J."/>
            <person name="Lozado R.J."/>
            <person name="Lu J."/>
            <person name="Madu R.C."/>
            <person name="Maheshwari M."/>
            <person name="Maheshwari R."/>
            <person name="Malloy K."/>
            <person name="Martinez E."/>
            <person name="Mathew T."/>
            <person name="Mercado I.C."/>
            <person name="Mercado C."/>
            <person name="Meyer B."/>
            <person name="Montgomery K."/>
            <person name="Morgan M.B."/>
            <person name="Munidasa M."/>
            <person name="Nazareth L.V."/>
            <person name="Nelson J."/>
            <person name="Ng B.M."/>
            <person name="Nguyen N.B."/>
            <person name="Nguyen P.Q."/>
            <person name="Nguyen T."/>
            <person name="Obregon M."/>
            <person name="Okwuonu G.O."/>
            <person name="Onwere C.G."/>
            <person name="Orozco G."/>
            <person name="Parra A."/>
            <person name="Patel S."/>
            <person name="Patil S."/>
            <person name="Perez A."/>
            <person name="Perez Y."/>
            <person name="Pham C."/>
            <person name="Primus E.L."/>
            <person name="Pu L.-L."/>
            <person name="Puazo M."/>
            <person name="Qin X."/>
            <person name="Quiroz J.B."/>
            <person name="Reese J."/>
            <person name="Richards S."/>
            <person name="Rives C.M."/>
            <person name="Robberts R."/>
            <person name="Ruiz S.J."/>
            <person name="Ruiz M.J."/>
            <person name="Santibanez J."/>
            <person name="Schneider B.W."/>
            <person name="Sisson I."/>
            <person name="Smith M."/>
            <person name="Sodergren E."/>
            <person name="Song X.-Z."/>
            <person name="Song B.B."/>
            <person name="Summersgill H."/>
            <person name="Thelus R."/>
            <person name="Thornton R.D."/>
            <person name="Trejos Z.Y."/>
            <person name="Usmani K."/>
            <person name="Vattathil S."/>
            <person name="Villasana D."/>
            <person name="Walker D.L."/>
            <person name="Wang S."/>
            <person name="Wang K."/>
            <person name="White C.S."/>
            <person name="Williams A.C."/>
            <person name="Williamson J."/>
            <person name="Wilson K."/>
            <person name="Woghiren I.O."/>
            <person name="Woodworth J.R."/>
            <person name="Worley K.C."/>
            <person name="Wright R.A."/>
            <person name="Wu W."/>
            <person name="Young L."/>
            <person name="Zhang L."/>
            <person name="Zhang J."/>
            <person name="Zhu Y."/>
            <person name="Muzny D.M."/>
            <person name="Weinstock G."/>
            <person name="Gibbs R.A."/>
        </authorList>
    </citation>
    <scope>NUCLEOTIDE SEQUENCE [LARGE SCALE GENOMIC DNA]</scope>
    <source>
        <strain evidence="4">LSR1</strain>
    </source>
</reference>
<dbReference type="KEGG" id="api:103309518"/>
<feature type="domain" description="Integrase catalytic" evidence="2">
    <location>
        <begin position="1398"/>
        <end position="1592"/>
    </location>
</feature>
<sequence length="1705" mass="190623">MISELTPLRNAIEDDVQRMESAVNSKTAPEDITDNSESQALITSFDGFYYELAAFADVHKLTMSPSMDVATSSFANQNSSIQNLSAFQLPKRTFPVFSGEMTEWQGFDDLFNSILSHAPELPDVERFEFLKMSLKGEALSLISHLALTATNYTSAWKILRSRYGNKRDLARIHLDALLANQIVKSNDGSSIKTQINTILENTAALDNLDFVTRQWSPLLVHIVEKHLDYELRARWELVVGENHYPQISDFVDFLRTHLRSAEIYSSCSSSDRHNSASKPHKSVKQTNFNPRSSSSVLATTSSTSSVKPCPLCNAPHSIRSCTLFTDKPPNERFHIAKTHCLCINCLGTGHSSARCPSTYKCQSCKKSHHSLLHFNPTANKPNTFGSVSSNTLSTKTAAPVPGAELHVTTTSCLVRGQPQRIVLLSTAVVDVYAADGRRHALRALLDSGSQASFITERAACALMLRQFRSSVSVTTFASSDSTVVRGKCSIKMSPSGQQAPSFSLDVSIVPHITGPTPQVPVTFGHWDHINSLSLADPSYNTPGPIDLLIGADLLPSVFLDGTRKGQVGEPLAMNSVFGWVLMGPTEFYDRSSVATLSVNISEPIDSLIKKFWELEELPTACHLSPADVAAEKIYTSTTTRLSSGRFVVTLPFLKPRPLLGDSRTLALQRFKALECRLNRNKDLQDQYAEFMRDYLTAGHMELIPSSEQGHPFHYYIPHHCVLKPDSLTTKLRDVFNASAKTSAGISLNDSMYTGPKLQPDIQVVLLRARLWKYLFMADIKQMYHQILIRPADRDYLRILWRFSSTSPIDEYRLCTVTYGTSAAPFQALRTVRELATVDGAKWPKAASVLLNDTFVDDILTGANSTETALECQTQIINLCAMAQFQLRKWASNNSQLLQTVPEEARAISPSVLFDSSDHSDLKVLGLKWDPVADNFSFKAKPSAVTPTKRTVLSDIARIFDPLGLLSPITFWTKHVMQQLWIAGIKWDEEIPKDIAVMWTRYQSELMLIETVSIPRRITFDDATSIQLHAFSDSSEKGYAAAVYLRTTTSTSVHCHLVIGKSKVAPLKRSTIPRLELCGAVLAARLLRFVIDTYSTRIKIDKSHAWTDSTTALAWIQSSPHRWATFVANRTSQIHELTSPDIWNHVPTHQNPVDCASRGLFPSELATHPLWWTGPAYLLESSDKWPSAVSRANTTDAHISIEARKCTVLLTTTSCSISNVLQRFSSLDKVLHIIAYCLRFSKSSPGIPYTHLIDARERSHALSALVFYVQQTSYPDDISSIKKGLRCSPAIQKLDPFIDDHGLIRVGGRLTNADLPYAHKHPLLLPCHHRLTVLLIDHHHLRLKHPGSIALQAHLQREFWIPSARRLIRSRIRLCVACFRTRPRSVQPKMASLPSYRVQQVKPFAITGVDYAGPITLKEPRGRKSVPKLAYFCLFVCTTTKAIHLELSSDLSTECFLMAFTRFSARRGPIKEMHSDCGTNFIGASRLMDPLHELTHSQLFQDSVHRHLANHHITWHFNPPASPHFGGLWEAGVKSTKSLILRSIGIHKLTSEEFLTLLTQVEATLNSRPLCALSNDPDDFEALTPSHFLTLEPSTSLPDPSLVNVPMSKYQRWRLITDLHRHFWTRWKNEYLSSLQIRKKWSAPGQELRIGDLVLVREATHPLRWRTGRIRELHPGSDGISRVATLDTSSGPLKRSAVKLCPLPIS</sequence>
<dbReference type="EnsemblMetazoa" id="XM_008185121.1">
    <property type="protein sequence ID" value="XP_008183343.1"/>
    <property type="gene ID" value="LOC103309518"/>
</dbReference>
<dbReference type="Gene3D" id="3.30.70.270">
    <property type="match status" value="1"/>
</dbReference>
<reference evidence="3" key="2">
    <citation type="submission" date="2022-06" db="UniProtKB">
        <authorList>
            <consortium name="EnsemblMetazoa"/>
        </authorList>
    </citation>
    <scope>IDENTIFICATION</scope>
</reference>
<dbReference type="InterPro" id="IPR043502">
    <property type="entry name" value="DNA/RNA_pol_sf"/>
</dbReference>
<dbReference type="GO" id="GO:0015074">
    <property type="term" value="P:DNA integration"/>
    <property type="evidence" value="ECO:0007669"/>
    <property type="project" value="InterPro"/>
</dbReference>
<dbReference type="InterPro" id="IPR040676">
    <property type="entry name" value="DUF5641"/>
</dbReference>